<protein>
    <recommendedName>
        <fullName evidence="4">Nephrocystin 3-like N-terminal domain-containing protein</fullName>
    </recommendedName>
</protein>
<keyword evidence="6" id="KW-1185">Reference proteome</keyword>
<dbReference type="SUPFAM" id="SSF52540">
    <property type="entry name" value="P-loop containing nucleoside triphosphate hydrolases"/>
    <property type="match status" value="1"/>
</dbReference>
<comment type="caution">
    <text evidence="5">The sequence shown here is derived from an EMBL/GenBank/DDBJ whole genome shotgun (WGS) entry which is preliminary data.</text>
</comment>
<feature type="repeat" description="ANK" evidence="3">
    <location>
        <begin position="962"/>
        <end position="994"/>
    </location>
</feature>
<dbReference type="SUPFAM" id="SSF48403">
    <property type="entry name" value="Ankyrin repeat"/>
    <property type="match status" value="1"/>
</dbReference>
<feature type="repeat" description="ANK" evidence="3">
    <location>
        <begin position="995"/>
        <end position="1027"/>
    </location>
</feature>
<dbReference type="Pfam" id="PF24883">
    <property type="entry name" value="NPHP3_N"/>
    <property type="match status" value="1"/>
</dbReference>
<feature type="repeat" description="ANK" evidence="3">
    <location>
        <begin position="896"/>
        <end position="928"/>
    </location>
</feature>
<dbReference type="Gene3D" id="3.40.50.300">
    <property type="entry name" value="P-loop containing nucleotide triphosphate hydrolases"/>
    <property type="match status" value="1"/>
</dbReference>
<name>A0A9Q0AUE0_9PEZI</name>
<feature type="repeat" description="ANK" evidence="3">
    <location>
        <begin position="729"/>
        <end position="761"/>
    </location>
</feature>
<evidence type="ECO:0000313" key="6">
    <source>
        <dbReference type="Proteomes" id="UP000829685"/>
    </source>
</evidence>
<dbReference type="Pfam" id="PF00023">
    <property type="entry name" value="Ank"/>
    <property type="match status" value="1"/>
</dbReference>
<reference evidence="5" key="1">
    <citation type="submission" date="2021-03" db="EMBL/GenBank/DDBJ databases">
        <title>Revisited historic fungal species revealed as producer of novel bioactive compounds through whole genome sequencing and comparative genomics.</title>
        <authorList>
            <person name="Vignolle G.A."/>
            <person name="Hochenegger N."/>
            <person name="Mach R.L."/>
            <person name="Mach-Aigner A.R."/>
            <person name="Javad Rahimi M."/>
            <person name="Salim K.A."/>
            <person name="Chan C.M."/>
            <person name="Lim L.B.L."/>
            <person name="Cai F."/>
            <person name="Druzhinina I.S."/>
            <person name="U'Ren J.M."/>
            <person name="Derntl C."/>
        </authorList>
    </citation>
    <scope>NUCLEOTIDE SEQUENCE</scope>
    <source>
        <strain evidence="5">TUCIM 5799</strain>
    </source>
</reference>
<feature type="domain" description="Nephrocystin 3-like N-terminal" evidence="4">
    <location>
        <begin position="101"/>
        <end position="267"/>
    </location>
</feature>
<dbReference type="SMART" id="SM00248">
    <property type="entry name" value="ANK"/>
    <property type="match status" value="11"/>
</dbReference>
<sequence>MYHPNKRRKANYYSSQNEEVSLVELGQYNHGNQKESSQFNGQGLNNHHSNLDIGRDLIINNHQPKHTDNDKLHKARESVFTSLCFDQMDARQLDVRIAHNDTCQWFLQTPQYINWLNMQTPGDQDRFLWIKGNPGAGKSTLMRFVLDETRRSMESRKVLVASFFFNARGFELERSTSGLYRSLLVQILEARSDSWQILDFIRPGHQWKIASLQSLSALAIKRREHLFICFIDALDECEQTHIRDLVSFLHQVSNDRTSQVYTCFASRYYPNITVSKGVEFHLERQCEHGQNIDRYLNDVLCIGNDFTLAEQIRREIQHKASGIFLWIVLVVRVLNAEYDAGRKHLLHQRLREAPENIHEVFYDMLSRKKDDLEGLQVCLGLVLFARRPLSLMELYFAIISKLEPQQLAFCHSTRISVDDAQRYILDKSGGFVETTRAPNRTVQFIHQSFRDFLTKESTLSSIWPHGAGNFEGQSHDTLKRSCQTYIDVMGPSLKRLSPDETLGSSSREARQFLENVDIMFPFIKYANNNLFYHADRAECLGISQRAFLSQISTEEWARQYARLSGQALSYPTKVSLLYILASRKLASLIRVHTCGQSCFEIEDAFYCAPIFAALVGDDRLLSYEGLVVYGSPWGEVSHKQKSVIDQLKTVQALLDMEKNQMDATLHLDFQKRLQDRKNWWKIIPAWEFPLLRATRPLSLLAKYGLYGIIPYYFATQKNVGKLIDHKTDDGLTPLFLAVKGGHLSTSQLLLEKGANINLANKDGCTPLHVAAEHGHSKLVRLLIVYGGNLHVTRKDGTTPLLSASKNRHPQVAKMLVERGADPNSRSGCEGGGTALQLEVRNGCLEMVTVLIHYGANVNTADSLGVTPLHMASRHPSTTIARLVIEHGAYVSSKTNKGRTALHYAIEGRNPGVTKLLLENKANVNETDDDGLAPLHLASEQGNAVIAQLLIDHGARLNDSCQNGRTPISLASERANFLLAKLLVENGANLYSARKYSWDLLNWAYVHGHFEMAKMLVKHGADLNATNDHGNTLIYSMASCGNAGVVRLLIEHGADVNILGKDGRRPLYRATANGHSEVSMLLKQHGAQRW</sequence>
<dbReference type="PROSITE" id="PS50088">
    <property type="entry name" value="ANK_REPEAT"/>
    <property type="match status" value="11"/>
</dbReference>
<dbReference type="PROSITE" id="PS50297">
    <property type="entry name" value="ANK_REP_REGION"/>
    <property type="match status" value="10"/>
</dbReference>
<dbReference type="InterPro" id="IPR002110">
    <property type="entry name" value="Ankyrin_rpt"/>
</dbReference>
<evidence type="ECO:0000259" key="4">
    <source>
        <dbReference type="Pfam" id="PF24883"/>
    </source>
</evidence>
<dbReference type="Pfam" id="PF13637">
    <property type="entry name" value="Ank_4"/>
    <property type="match status" value="1"/>
</dbReference>
<gene>
    <name evidence="5" type="ORF">JX265_002003</name>
</gene>
<dbReference type="PANTHER" id="PTHR24171:SF8">
    <property type="entry name" value="BRCA1-ASSOCIATED RING DOMAIN PROTEIN 1"/>
    <property type="match status" value="1"/>
</dbReference>
<feature type="repeat" description="ANK" evidence="3">
    <location>
        <begin position="762"/>
        <end position="794"/>
    </location>
</feature>
<dbReference type="Gene3D" id="1.25.40.20">
    <property type="entry name" value="Ankyrin repeat-containing domain"/>
    <property type="match status" value="4"/>
</dbReference>
<dbReference type="InterPro" id="IPR027417">
    <property type="entry name" value="P-loop_NTPase"/>
</dbReference>
<dbReference type="Proteomes" id="UP000829685">
    <property type="component" value="Unassembled WGS sequence"/>
</dbReference>
<accession>A0A9Q0AUE0</accession>
<feature type="repeat" description="ANK" evidence="3">
    <location>
        <begin position="929"/>
        <end position="961"/>
    </location>
</feature>
<dbReference type="PANTHER" id="PTHR24171">
    <property type="entry name" value="ANKYRIN REPEAT DOMAIN-CONTAINING PROTEIN 39-RELATED"/>
    <property type="match status" value="1"/>
</dbReference>
<dbReference type="EMBL" id="JAFIMR010000003">
    <property type="protein sequence ID" value="KAI1880382.1"/>
    <property type="molecule type" value="Genomic_DNA"/>
</dbReference>
<organism evidence="5 6">
    <name type="scientific">Neoarthrinium moseri</name>
    <dbReference type="NCBI Taxonomy" id="1658444"/>
    <lineage>
        <taxon>Eukaryota</taxon>
        <taxon>Fungi</taxon>
        <taxon>Dikarya</taxon>
        <taxon>Ascomycota</taxon>
        <taxon>Pezizomycotina</taxon>
        <taxon>Sordariomycetes</taxon>
        <taxon>Xylariomycetidae</taxon>
        <taxon>Amphisphaeriales</taxon>
        <taxon>Apiosporaceae</taxon>
        <taxon>Neoarthrinium</taxon>
    </lineage>
</organism>
<proteinExistence type="predicted"/>
<dbReference type="InterPro" id="IPR036770">
    <property type="entry name" value="Ankyrin_rpt-contain_sf"/>
</dbReference>
<feature type="repeat" description="ANK" evidence="3">
    <location>
        <begin position="830"/>
        <end position="862"/>
    </location>
</feature>
<keyword evidence="2 3" id="KW-0040">ANK repeat</keyword>
<evidence type="ECO:0000256" key="2">
    <source>
        <dbReference type="ARBA" id="ARBA00023043"/>
    </source>
</evidence>
<dbReference type="PRINTS" id="PR01415">
    <property type="entry name" value="ANKYRIN"/>
</dbReference>
<feature type="repeat" description="ANK" evidence="3">
    <location>
        <begin position="1028"/>
        <end position="1060"/>
    </location>
</feature>
<evidence type="ECO:0000313" key="5">
    <source>
        <dbReference type="EMBL" id="KAI1880382.1"/>
    </source>
</evidence>
<feature type="repeat" description="ANK" evidence="3">
    <location>
        <begin position="863"/>
        <end position="895"/>
    </location>
</feature>
<keyword evidence="1" id="KW-0677">Repeat</keyword>
<dbReference type="Pfam" id="PF12796">
    <property type="entry name" value="Ank_2"/>
    <property type="match status" value="3"/>
</dbReference>
<evidence type="ECO:0000256" key="1">
    <source>
        <dbReference type="ARBA" id="ARBA00022737"/>
    </source>
</evidence>
<evidence type="ECO:0000256" key="3">
    <source>
        <dbReference type="PROSITE-ProRule" id="PRU00023"/>
    </source>
</evidence>
<feature type="repeat" description="ANK" evidence="3">
    <location>
        <begin position="1061"/>
        <end position="1087"/>
    </location>
</feature>
<feature type="repeat" description="ANK" evidence="3">
    <location>
        <begin position="795"/>
        <end position="827"/>
    </location>
</feature>
<dbReference type="InterPro" id="IPR056884">
    <property type="entry name" value="NPHP3-like_N"/>
</dbReference>
<dbReference type="AlphaFoldDB" id="A0A9Q0AUE0"/>